<keyword evidence="2" id="KW-1185">Reference proteome</keyword>
<dbReference type="PaxDb" id="4113-PGSC0003DMT400001495"/>
<accession>M0ZIK4</accession>
<dbReference type="InParanoid" id="M0ZIK4"/>
<sequence>MNSKIQTSAISLLKDWAPSCTILLRYTMCASRWYYYLQQSSVGSKHKSPSSRTQAAVLESCSLATTLKSFLLKIQFQGNQHSRN</sequence>
<evidence type="ECO:0000313" key="2">
    <source>
        <dbReference type="Proteomes" id="UP000011115"/>
    </source>
</evidence>
<reference evidence="2" key="1">
    <citation type="journal article" date="2011" name="Nature">
        <title>Genome sequence and analysis of the tuber crop potato.</title>
        <authorList>
            <consortium name="The Potato Genome Sequencing Consortium"/>
        </authorList>
    </citation>
    <scope>NUCLEOTIDE SEQUENCE [LARGE SCALE GENOMIC DNA]</scope>
    <source>
        <strain evidence="2">cv. DM1-3 516 R44</strain>
    </source>
</reference>
<protein>
    <submittedName>
        <fullName evidence="1">Uncharacterized protein</fullName>
    </submittedName>
</protein>
<dbReference type="Proteomes" id="UP000011115">
    <property type="component" value="Unassembled WGS sequence"/>
</dbReference>
<evidence type="ECO:0000313" key="1">
    <source>
        <dbReference type="EnsemblPlants" id="PGSC0003DMT400001495"/>
    </source>
</evidence>
<organism evidence="1 2">
    <name type="scientific">Solanum tuberosum</name>
    <name type="common">Potato</name>
    <dbReference type="NCBI Taxonomy" id="4113"/>
    <lineage>
        <taxon>Eukaryota</taxon>
        <taxon>Viridiplantae</taxon>
        <taxon>Streptophyta</taxon>
        <taxon>Embryophyta</taxon>
        <taxon>Tracheophyta</taxon>
        <taxon>Spermatophyta</taxon>
        <taxon>Magnoliopsida</taxon>
        <taxon>eudicotyledons</taxon>
        <taxon>Gunneridae</taxon>
        <taxon>Pentapetalae</taxon>
        <taxon>asterids</taxon>
        <taxon>lamiids</taxon>
        <taxon>Solanales</taxon>
        <taxon>Solanaceae</taxon>
        <taxon>Solanoideae</taxon>
        <taxon>Solaneae</taxon>
        <taxon>Solanum</taxon>
    </lineage>
</organism>
<dbReference type="HOGENOM" id="CLU_2531872_0_0_1"/>
<dbReference type="AlphaFoldDB" id="M0ZIK4"/>
<dbReference type="EnsemblPlants" id="PGSC0003DMT400001495">
    <property type="protein sequence ID" value="PGSC0003DMT400001495"/>
    <property type="gene ID" value="PGSC0003DMG402000554"/>
</dbReference>
<dbReference type="Gramene" id="PGSC0003DMT400001495">
    <property type="protein sequence ID" value="PGSC0003DMT400001495"/>
    <property type="gene ID" value="PGSC0003DMG402000554"/>
</dbReference>
<name>M0ZIK4_SOLTU</name>
<proteinExistence type="predicted"/>
<reference evidence="1" key="2">
    <citation type="submission" date="2015-06" db="UniProtKB">
        <authorList>
            <consortium name="EnsemblPlants"/>
        </authorList>
    </citation>
    <scope>IDENTIFICATION</scope>
    <source>
        <strain evidence="1">DM1-3 516 R44</strain>
    </source>
</reference>